<dbReference type="InterPro" id="IPR029044">
    <property type="entry name" value="Nucleotide-diphossugar_trans"/>
</dbReference>
<dbReference type="EMBL" id="BMFH01000001">
    <property type="protein sequence ID" value="GGD38974.1"/>
    <property type="molecule type" value="Genomic_DNA"/>
</dbReference>
<dbReference type="Gene3D" id="3.90.550.10">
    <property type="entry name" value="Spore Coat Polysaccharide Biosynthesis Protein SpsA, Chain A"/>
    <property type="match status" value="1"/>
</dbReference>
<evidence type="ECO:0000259" key="1">
    <source>
        <dbReference type="Pfam" id="PF12804"/>
    </source>
</evidence>
<sequence length="201" mass="21650">MKIALLLLAAGASRRMGRPKQLLPWKDTTLLNHAIQTALSCNSDDVIVILGSEAETIQKNLKKGNYKILVHKEWDKGLGSTIGKGVTYLEASDPTTHAVLIMLGDQPLLGSDHLNALIDRFKKEGKGIIATDYGAKLGVPAVFSREYFAELARLQGDSGAGKLIASHADSVIGIPGGRRTADLDSPEDYLSLTQTRLRSDS</sequence>
<reference evidence="3" key="1">
    <citation type="journal article" date="2019" name="Int. J. Syst. Evol. Microbiol.">
        <title>The Global Catalogue of Microorganisms (GCM) 10K type strain sequencing project: providing services to taxonomists for standard genome sequencing and annotation.</title>
        <authorList>
            <consortium name="The Broad Institute Genomics Platform"/>
            <consortium name="The Broad Institute Genome Sequencing Center for Infectious Disease"/>
            <person name="Wu L."/>
            <person name="Ma J."/>
        </authorList>
    </citation>
    <scope>NUCLEOTIDE SEQUENCE [LARGE SCALE GENOMIC DNA]</scope>
    <source>
        <strain evidence="3">CGMCC 1.12606</strain>
    </source>
</reference>
<dbReference type="CDD" id="cd04182">
    <property type="entry name" value="GT_2_like_f"/>
    <property type="match status" value="1"/>
</dbReference>
<dbReference type="RefSeq" id="WP_188368907.1">
    <property type="nucleotide sequence ID" value="NZ_BMFH01000001.1"/>
</dbReference>
<dbReference type="SUPFAM" id="SSF53448">
    <property type="entry name" value="Nucleotide-diphospho-sugar transferases"/>
    <property type="match status" value="1"/>
</dbReference>
<feature type="domain" description="MobA-like NTP transferase" evidence="1">
    <location>
        <begin position="6"/>
        <end position="168"/>
    </location>
</feature>
<dbReference type="PANTHER" id="PTHR43777:SF1">
    <property type="entry name" value="MOLYBDENUM COFACTOR CYTIDYLYLTRANSFERASE"/>
    <property type="match status" value="1"/>
</dbReference>
<name>A0ABQ1QP27_9FLAO</name>
<dbReference type="Pfam" id="PF12804">
    <property type="entry name" value="NTP_transf_3"/>
    <property type="match status" value="1"/>
</dbReference>
<protein>
    <recommendedName>
        <fullName evidence="1">MobA-like NTP transferase domain-containing protein</fullName>
    </recommendedName>
</protein>
<dbReference type="Proteomes" id="UP000625780">
    <property type="component" value="Unassembled WGS sequence"/>
</dbReference>
<accession>A0ABQ1QP27</accession>
<comment type="caution">
    <text evidence="2">The sequence shown here is derived from an EMBL/GenBank/DDBJ whole genome shotgun (WGS) entry which is preliminary data.</text>
</comment>
<organism evidence="2 3">
    <name type="scientific">Muriicola marianensis</name>
    <dbReference type="NCBI Taxonomy" id="1324801"/>
    <lineage>
        <taxon>Bacteria</taxon>
        <taxon>Pseudomonadati</taxon>
        <taxon>Bacteroidota</taxon>
        <taxon>Flavobacteriia</taxon>
        <taxon>Flavobacteriales</taxon>
        <taxon>Flavobacteriaceae</taxon>
        <taxon>Muriicola</taxon>
    </lineage>
</organism>
<evidence type="ECO:0000313" key="2">
    <source>
        <dbReference type="EMBL" id="GGD38974.1"/>
    </source>
</evidence>
<gene>
    <name evidence="2" type="ORF">GCM10011361_02650</name>
</gene>
<keyword evidence="3" id="KW-1185">Reference proteome</keyword>
<evidence type="ECO:0000313" key="3">
    <source>
        <dbReference type="Proteomes" id="UP000625780"/>
    </source>
</evidence>
<dbReference type="PANTHER" id="PTHR43777">
    <property type="entry name" value="MOLYBDENUM COFACTOR CYTIDYLYLTRANSFERASE"/>
    <property type="match status" value="1"/>
</dbReference>
<proteinExistence type="predicted"/>
<dbReference type="InterPro" id="IPR025877">
    <property type="entry name" value="MobA-like_NTP_Trfase"/>
</dbReference>